<feature type="domain" description="Helicase ATP-binding" evidence="14">
    <location>
        <begin position="1"/>
        <end position="289"/>
    </location>
</feature>
<accession>A0A2V2NFV8</accession>
<evidence type="ECO:0000313" key="16">
    <source>
        <dbReference type="Proteomes" id="UP000245657"/>
    </source>
</evidence>
<dbReference type="PROSITE" id="PS51193">
    <property type="entry name" value="HELICASE_ATP_BIND_2"/>
    <property type="match status" value="1"/>
</dbReference>
<evidence type="ECO:0000256" key="5">
    <source>
        <dbReference type="ARBA" id="ARBA00022801"/>
    </source>
</evidence>
<dbReference type="EMBL" id="QGMY01000002">
    <property type="protein sequence ID" value="PWR74491.1"/>
    <property type="molecule type" value="Genomic_DNA"/>
</dbReference>
<feature type="coiled-coil region" evidence="13">
    <location>
        <begin position="248"/>
        <end position="275"/>
    </location>
</feature>
<keyword evidence="10" id="KW-0238">DNA-binding</keyword>
<dbReference type="SMART" id="SM00488">
    <property type="entry name" value="DEXDc2"/>
    <property type="match status" value="1"/>
</dbReference>
<keyword evidence="6 15" id="KW-0347">Helicase</keyword>
<dbReference type="SUPFAM" id="SSF52540">
    <property type="entry name" value="P-loop containing nucleoside triphosphate hydrolases"/>
    <property type="match status" value="2"/>
</dbReference>
<dbReference type="InterPro" id="IPR014013">
    <property type="entry name" value="Helic_SF1/SF2_ATP-bd_DinG/Rad3"/>
</dbReference>
<name>A0A2V2NFV8_9EURY</name>
<keyword evidence="8" id="KW-0408">Iron</keyword>
<dbReference type="GO" id="GO:0006281">
    <property type="term" value="P:DNA repair"/>
    <property type="evidence" value="ECO:0007669"/>
    <property type="project" value="UniProtKB-KW"/>
</dbReference>
<gene>
    <name evidence="15" type="ORF">DK846_01720</name>
</gene>
<keyword evidence="5" id="KW-0378">Hydrolase</keyword>
<keyword evidence="11" id="KW-0234">DNA repair</keyword>
<evidence type="ECO:0000256" key="4">
    <source>
        <dbReference type="ARBA" id="ARBA00022763"/>
    </source>
</evidence>
<dbReference type="GO" id="GO:0046872">
    <property type="term" value="F:metal ion binding"/>
    <property type="evidence" value="ECO:0007669"/>
    <property type="project" value="UniProtKB-KW"/>
</dbReference>
<dbReference type="GO" id="GO:0016818">
    <property type="term" value="F:hydrolase activity, acting on acid anhydrides, in phosphorus-containing anhydrides"/>
    <property type="evidence" value="ECO:0007669"/>
    <property type="project" value="InterPro"/>
</dbReference>
<keyword evidence="1" id="KW-0004">4Fe-4S</keyword>
<keyword evidence="7" id="KW-0067">ATP-binding</keyword>
<keyword evidence="13" id="KW-0175">Coiled coil</keyword>
<keyword evidence="3" id="KW-0547">Nucleotide-binding</keyword>
<dbReference type="InterPro" id="IPR010614">
    <property type="entry name" value="RAD3-like_helicase_DEAD"/>
</dbReference>
<keyword evidence="16" id="KW-1185">Reference proteome</keyword>
<dbReference type="GO" id="GO:0005524">
    <property type="term" value="F:ATP binding"/>
    <property type="evidence" value="ECO:0007669"/>
    <property type="project" value="UniProtKB-KW"/>
</dbReference>
<dbReference type="InterPro" id="IPR042493">
    <property type="entry name" value="XPD_DNA_FeS"/>
</dbReference>
<evidence type="ECO:0000256" key="8">
    <source>
        <dbReference type="ARBA" id="ARBA00023004"/>
    </source>
</evidence>
<evidence type="ECO:0000256" key="9">
    <source>
        <dbReference type="ARBA" id="ARBA00023014"/>
    </source>
</evidence>
<dbReference type="SMART" id="SM00491">
    <property type="entry name" value="HELICc2"/>
    <property type="match status" value="1"/>
</dbReference>
<organism evidence="15 16">
    <name type="scientific">Methanospirillum lacunae</name>
    <dbReference type="NCBI Taxonomy" id="668570"/>
    <lineage>
        <taxon>Archaea</taxon>
        <taxon>Methanobacteriati</taxon>
        <taxon>Methanobacteriota</taxon>
        <taxon>Stenosarchaea group</taxon>
        <taxon>Methanomicrobia</taxon>
        <taxon>Methanomicrobiales</taxon>
        <taxon>Methanospirillaceae</taxon>
        <taxon>Methanospirillum</taxon>
    </lineage>
</organism>
<dbReference type="GO" id="GO:0051539">
    <property type="term" value="F:4 iron, 4 sulfur cluster binding"/>
    <property type="evidence" value="ECO:0007669"/>
    <property type="project" value="UniProtKB-KW"/>
</dbReference>
<keyword evidence="9" id="KW-0411">Iron-sulfur</keyword>
<dbReference type="InterPro" id="IPR006555">
    <property type="entry name" value="ATP-dep_Helicase_C"/>
</dbReference>
<evidence type="ECO:0000256" key="11">
    <source>
        <dbReference type="ARBA" id="ARBA00023204"/>
    </source>
</evidence>
<dbReference type="InterPro" id="IPR027417">
    <property type="entry name" value="P-loop_NTPase"/>
</dbReference>
<dbReference type="Gene3D" id="1.10.275.40">
    <property type="match status" value="1"/>
</dbReference>
<dbReference type="PANTHER" id="PTHR11472:SF34">
    <property type="entry name" value="REGULATOR OF TELOMERE ELONGATION HELICASE 1"/>
    <property type="match status" value="1"/>
</dbReference>
<dbReference type="GO" id="GO:0043139">
    <property type="term" value="F:5'-3' DNA helicase activity"/>
    <property type="evidence" value="ECO:0007669"/>
    <property type="project" value="UniProtKB-EC"/>
</dbReference>
<evidence type="ECO:0000256" key="10">
    <source>
        <dbReference type="ARBA" id="ARBA00023125"/>
    </source>
</evidence>
<dbReference type="Pfam" id="PF13307">
    <property type="entry name" value="Helicase_C_2"/>
    <property type="match status" value="1"/>
</dbReference>
<evidence type="ECO:0000313" key="15">
    <source>
        <dbReference type="EMBL" id="PWR74491.1"/>
    </source>
</evidence>
<evidence type="ECO:0000256" key="3">
    <source>
        <dbReference type="ARBA" id="ARBA00022741"/>
    </source>
</evidence>
<keyword evidence="12" id="KW-0413">Isomerase</keyword>
<proteinExistence type="predicted"/>
<keyword evidence="2" id="KW-0479">Metal-binding</keyword>
<dbReference type="Gene3D" id="3.40.50.300">
    <property type="entry name" value="P-loop containing nucleotide triphosphate hydrolases"/>
    <property type="match status" value="2"/>
</dbReference>
<evidence type="ECO:0000259" key="14">
    <source>
        <dbReference type="PROSITE" id="PS51193"/>
    </source>
</evidence>
<dbReference type="GO" id="GO:0003677">
    <property type="term" value="F:DNA binding"/>
    <property type="evidence" value="ECO:0007669"/>
    <property type="project" value="UniProtKB-KW"/>
</dbReference>
<evidence type="ECO:0000256" key="1">
    <source>
        <dbReference type="ARBA" id="ARBA00022485"/>
    </source>
</evidence>
<evidence type="ECO:0000256" key="6">
    <source>
        <dbReference type="ARBA" id="ARBA00022806"/>
    </source>
</evidence>
<evidence type="ECO:0000256" key="7">
    <source>
        <dbReference type="ARBA" id="ARBA00022840"/>
    </source>
</evidence>
<dbReference type="InterPro" id="IPR045028">
    <property type="entry name" value="DinG/Rad3-like"/>
</dbReference>
<dbReference type="InterPro" id="IPR006554">
    <property type="entry name" value="Helicase-like_DEXD_c2"/>
</dbReference>
<sequence length="653" mass="73805">MLNEAAACARSGGVLLIDAPTGSGKSSVVSSLLAERGDRLVVVAVRTISQMTTYIRELDLIRRKQPGLKYSYLVGKGSLCPLGGIGDVYRKCEAVKAFSTSLIKERADRGVLDPSKDPYILQQIKKNDPDHPLLCPFFIRSKAAVYSEKSGNYKIIPSESCRRKAEIISSKGVDPGNVGDLCEGLCPYEVMVQASQHVDLLVLNYHHLFDDQIREQLYLNLQREPSEMMLLIDEAHNCGDVMQDILSVSVDQQALEAAERELGTLKKEMKNLEAVRHLIPQINKFIDGLKRSMETEDWFDPTIFSRMVLRESFYGSMEEVVDQLMEVSEVVKEDSSKKGDYKATGIERLSMFLSRLNLSLRNPSYLTVYQKDQDKIILKAQNIDPAPALSALAKEHSCMILISGTLTPLSSYQQLYFRTLTDNVPVKRFQLPNSFPRKNRLVLASNDITSAFSMRQNKEHSQRLIKYILAFASSPGNLAVYFPSYQVLETIVRDVEIHIKKEVFIEPKESSEAGQLLSKFMNLPRTGRSGILFAVCGGKFSEGLDYRGEMLTGAMVIGLPLAPWNRVRQMIMDYYTQRYGEEGKFLAYTLPALNKVQQALGRVLRTPEDRGVLVFGEKRFLEDQIRTRLPGWIQDELVPCTYEEFSKQIRGWK</sequence>
<comment type="caution">
    <text evidence="15">The sequence shown here is derived from an EMBL/GenBank/DDBJ whole genome shotgun (WGS) entry which is preliminary data.</text>
</comment>
<reference evidence="15 16" key="1">
    <citation type="submission" date="2018-05" db="EMBL/GenBank/DDBJ databases">
        <title>Draft genome of Methanospirillum lacunae Ki8-1.</title>
        <authorList>
            <person name="Dueholm M.S."/>
            <person name="Nielsen P.H."/>
            <person name="Bakmann L.F."/>
            <person name="Otzen D.E."/>
        </authorList>
    </citation>
    <scope>NUCLEOTIDE SEQUENCE [LARGE SCALE GENOMIC DNA]</scope>
    <source>
        <strain evidence="15 16">Ki8-1</strain>
    </source>
</reference>
<protein>
    <submittedName>
        <fullName evidence="15">Helicase</fullName>
    </submittedName>
</protein>
<dbReference type="AlphaFoldDB" id="A0A2V2NFV8"/>
<keyword evidence="4" id="KW-0227">DNA damage</keyword>
<dbReference type="Gene3D" id="1.10.30.20">
    <property type="entry name" value="Bacterial XPD DNA helicase, FeS cluster domain"/>
    <property type="match status" value="1"/>
</dbReference>
<evidence type="ECO:0000256" key="13">
    <source>
        <dbReference type="SAM" id="Coils"/>
    </source>
</evidence>
<dbReference type="Proteomes" id="UP000245657">
    <property type="component" value="Unassembled WGS sequence"/>
</dbReference>
<evidence type="ECO:0000256" key="2">
    <source>
        <dbReference type="ARBA" id="ARBA00022723"/>
    </source>
</evidence>
<dbReference type="PANTHER" id="PTHR11472">
    <property type="entry name" value="DNA REPAIR DEAD HELICASE RAD3/XP-D SUBFAMILY MEMBER"/>
    <property type="match status" value="1"/>
</dbReference>
<dbReference type="Pfam" id="PF06733">
    <property type="entry name" value="DEAD_2"/>
    <property type="match status" value="1"/>
</dbReference>
<evidence type="ECO:0000256" key="12">
    <source>
        <dbReference type="ARBA" id="ARBA00023235"/>
    </source>
</evidence>